<dbReference type="SMART" id="SM00028">
    <property type="entry name" value="TPR"/>
    <property type="match status" value="13"/>
</dbReference>
<keyword evidence="6" id="KW-0677">Repeat</keyword>
<dbReference type="Pfam" id="PF13176">
    <property type="entry name" value="TPR_7"/>
    <property type="match status" value="1"/>
</dbReference>
<dbReference type="PROSITE" id="PS50005">
    <property type="entry name" value="TPR"/>
    <property type="match status" value="12"/>
</dbReference>
<comment type="caution">
    <text evidence="10">The sequence shown here is derived from an EMBL/GenBank/DDBJ whole genome shotgun (WGS) entry which is preliminary data.</text>
</comment>
<evidence type="ECO:0000256" key="4">
    <source>
        <dbReference type="ARBA" id="ARBA00022676"/>
    </source>
</evidence>
<dbReference type="InterPro" id="IPR011990">
    <property type="entry name" value="TPR-like_helical_dom_sf"/>
</dbReference>
<evidence type="ECO:0000256" key="5">
    <source>
        <dbReference type="ARBA" id="ARBA00022679"/>
    </source>
</evidence>
<feature type="repeat" description="TPR" evidence="8">
    <location>
        <begin position="445"/>
        <end position="478"/>
    </location>
</feature>
<name>A0A5A7NYH8_STRAF</name>
<keyword evidence="4" id="KW-0328">Glycosyltransferase</keyword>
<dbReference type="UniPathway" id="UPA00378"/>
<gene>
    <name evidence="10" type="ORF">STAS_01132</name>
</gene>
<evidence type="ECO:0000256" key="8">
    <source>
        <dbReference type="PROSITE-ProRule" id="PRU00339"/>
    </source>
</evidence>
<dbReference type="Gene3D" id="3.40.50.2000">
    <property type="entry name" value="Glycogen Phosphorylase B"/>
    <property type="match status" value="1"/>
</dbReference>
<dbReference type="Proteomes" id="UP000325081">
    <property type="component" value="Unassembled WGS sequence"/>
</dbReference>
<feature type="repeat" description="TPR" evidence="8">
    <location>
        <begin position="377"/>
        <end position="410"/>
    </location>
</feature>
<sequence length="878" mass="98456">MQDLLPPPQFRPHGCEITTPGFSHRAPIQSGALQIGSPARRSRTTSVPAQLLIGVPDSHPAVSLQLSTPIDEDMLLNLAHQNYKAGNYKQALEHSKTVYERNPRRTDNLLLLGAVYYQLQDFDLCIAKNEEALRIDPQFAECYGNMANAWKEKGNIDVAIRYYLIAIELRPNFADAWSNLSSAYMRKGRLTEAAQCCRQALALNPRLVDAHSNLGNLMKAQGLMQEAYNCYLDALGIQPTFAIAWSNLAGLFMEAGDYNRALQYYKTGCRSDTNVFWFIFGYGWLFHVCPSYCILWCIQEAVKLKPNFSDAYLNLGNVYKALGMPQEAIVCYQRALQSRPDNAMAFGNLASVYYEQSNLDMAILNYKRAIACDAGFLEAYNNLGNALKDAGRVEEAINCYRQCLSLQPNHPQALTNLGNIYMEWNMMSAAAQCYKATLTVTTGLSAPFNNLAIIYKQQGSYADAISCYNEVLRIDPMAVDGLVNRGNTYKEIGRVTEAIQDYMRAIAIRPTMAEAHANLASAYKDSGHVENAIKSYKQALVLRPDFPEATCNLLHTLQDILPVLHHCVMASVWKYAAHCSVVASRFSLPPFSHPSPLPVRGGGRNGRLRVGYVSSDFGNHPLSHLMGSVFGMHDRENVEVFCYALSPNDGSEWRLRIQSEAEHFIDVSSMASDMIARMINEDQIQILINLNGYTKGARNEIFAMQPAPIQVSYMGFPGTTGASYIHYLVSDEFVSPICYSHIYSEKIVHLPHCYFVNDYKQKNLDVLDSSCKPKRSDYGLPEDKFIFACFNQLYKMDPEIFTTWCNILKRVPNSALWLLKFPAAGEMRLRARAAAQGVQSDQIIFTDVAMKQEHIRRSALADLFLDTYVFAGASLCKH</sequence>
<comment type="pathway">
    <text evidence="1">Protein modification; protein glycosylation.</text>
</comment>
<feature type="repeat" description="TPR" evidence="8">
    <location>
        <begin position="72"/>
        <end position="105"/>
    </location>
</feature>
<feature type="repeat" description="TPR" evidence="8">
    <location>
        <begin position="106"/>
        <end position="139"/>
    </location>
</feature>
<evidence type="ECO:0000313" key="11">
    <source>
        <dbReference type="Proteomes" id="UP000325081"/>
    </source>
</evidence>
<dbReference type="GO" id="GO:0097363">
    <property type="term" value="F:protein O-acetylglucosaminyltransferase activity"/>
    <property type="evidence" value="ECO:0007669"/>
    <property type="project" value="UniProtKB-EC"/>
</dbReference>
<feature type="domain" description="O-GlcNAc transferase C-terminal" evidence="9">
    <location>
        <begin position="561"/>
        <end position="761"/>
    </location>
</feature>
<dbReference type="GO" id="GO:0006493">
    <property type="term" value="P:protein O-linked glycosylation"/>
    <property type="evidence" value="ECO:0007669"/>
    <property type="project" value="InterPro"/>
</dbReference>
<proteinExistence type="inferred from homology"/>
<dbReference type="FunFam" id="3.40.50.11380:FF:000002">
    <property type="entry name" value="probable UDP-N-acetylglucosamine--peptide N-acetylglucosaminyltransferase SEC"/>
    <property type="match status" value="1"/>
</dbReference>
<evidence type="ECO:0000259" key="9">
    <source>
        <dbReference type="Pfam" id="PF13844"/>
    </source>
</evidence>
<feature type="repeat" description="TPR" evidence="8">
    <location>
        <begin position="343"/>
        <end position="376"/>
    </location>
</feature>
<dbReference type="Pfam" id="PF13414">
    <property type="entry name" value="TPR_11"/>
    <property type="match status" value="3"/>
</dbReference>
<dbReference type="PROSITE" id="PS50293">
    <property type="entry name" value="TPR_REGION"/>
    <property type="match status" value="4"/>
</dbReference>
<feature type="repeat" description="TPR" evidence="8">
    <location>
        <begin position="174"/>
        <end position="207"/>
    </location>
</feature>
<dbReference type="EC" id="2.4.1.255" evidence="3"/>
<comment type="similarity">
    <text evidence="2">Belongs to the glycosyltransferase 41 family. O-GlcNAc transferase subfamily.</text>
</comment>
<dbReference type="PANTHER" id="PTHR44366:SF1">
    <property type="entry name" value="UDP-N-ACETYLGLUCOSAMINE--PEPTIDE N-ACETYLGLUCOSAMINYLTRANSFERASE 110 KDA SUBUNIT"/>
    <property type="match status" value="1"/>
</dbReference>
<dbReference type="Gene3D" id="1.25.40.10">
    <property type="entry name" value="Tetratricopeptide repeat domain"/>
    <property type="match status" value="3"/>
</dbReference>
<dbReference type="OrthoDB" id="421121at2759"/>
<evidence type="ECO:0000313" key="10">
    <source>
        <dbReference type="EMBL" id="GER25543.1"/>
    </source>
</evidence>
<feature type="repeat" description="TPR" evidence="8">
    <location>
        <begin position="309"/>
        <end position="342"/>
    </location>
</feature>
<dbReference type="PANTHER" id="PTHR44366">
    <property type="entry name" value="UDP-N-ACETYLGLUCOSAMINE--PEPTIDE N-ACETYLGLUCOSAMINYLTRANSFERASE 110 KDA SUBUNIT"/>
    <property type="match status" value="1"/>
</dbReference>
<dbReference type="FunFam" id="1.25.40.10:FF:000181">
    <property type="entry name" value="probable UDP-N-acetylglucosamine--peptide N-acetylglucosaminyltransferase SEC"/>
    <property type="match status" value="1"/>
</dbReference>
<dbReference type="Gene3D" id="3.40.50.11380">
    <property type="match status" value="1"/>
</dbReference>
<feature type="repeat" description="TPR" evidence="8">
    <location>
        <begin position="140"/>
        <end position="173"/>
    </location>
</feature>
<keyword evidence="5" id="KW-0808">Transferase</keyword>
<dbReference type="Pfam" id="PF00515">
    <property type="entry name" value="TPR_1"/>
    <property type="match status" value="2"/>
</dbReference>
<keyword evidence="7 8" id="KW-0802">TPR repeat</keyword>
<feature type="domain" description="O-GlcNAc transferase C-terminal" evidence="9">
    <location>
        <begin position="774"/>
        <end position="872"/>
    </location>
</feature>
<feature type="repeat" description="TPR" evidence="8">
    <location>
        <begin position="479"/>
        <end position="512"/>
    </location>
</feature>
<dbReference type="InterPro" id="IPR037919">
    <property type="entry name" value="OGT"/>
</dbReference>
<dbReference type="AlphaFoldDB" id="A0A5A7NYH8"/>
<accession>A0A5A7NYH8</accession>
<organism evidence="10 11">
    <name type="scientific">Striga asiatica</name>
    <name type="common">Asiatic witchweed</name>
    <name type="synonym">Buchnera asiatica</name>
    <dbReference type="NCBI Taxonomy" id="4170"/>
    <lineage>
        <taxon>Eukaryota</taxon>
        <taxon>Viridiplantae</taxon>
        <taxon>Streptophyta</taxon>
        <taxon>Embryophyta</taxon>
        <taxon>Tracheophyta</taxon>
        <taxon>Spermatophyta</taxon>
        <taxon>Magnoliopsida</taxon>
        <taxon>eudicotyledons</taxon>
        <taxon>Gunneridae</taxon>
        <taxon>Pentapetalae</taxon>
        <taxon>asterids</taxon>
        <taxon>lamiids</taxon>
        <taxon>Lamiales</taxon>
        <taxon>Orobanchaceae</taxon>
        <taxon>Buchnereae</taxon>
        <taxon>Striga</taxon>
    </lineage>
</organism>
<evidence type="ECO:0000256" key="7">
    <source>
        <dbReference type="ARBA" id="ARBA00022803"/>
    </source>
</evidence>
<dbReference type="InterPro" id="IPR029489">
    <property type="entry name" value="OGT/SEC/SPY_C"/>
</dbReference>
<dbReference type="Pfam" id="PF13844">
    <property type="entry name" value="Glyco_transf_41"/>
    <property type="match status" value="2"/>
</dbReference>
<dbReference type="EMBL" id="BKCP01000225">
    <property type="protein sequence ID" value="GER25543.1"/>
    <property type="molecule type" value="Genomic_DNA"/>
</dbReference>
<dbReference type="InterPro" id="IPR019734">
    <property type="entry name" value="TPR_rpt"/>
</dbReference>
<keyword evidence="11" id="KW-1185">Reference proteome</keyword>
<evidence type="ECO:0000256" key="1">
    <source>
        <dbReference type="ARBA" id="ARBA00004922"/>
    </source>
</evidence>
<reference evidence="11" key="1">
    <citation type="journal article" date="2019" name="Curr. Biol.">
        <title>Genome Sequence of Striga asiatica Provides Insight into the Evolution of Plant Parasitism.</title>
        <authorList>
            <person name="Yoshida S."/>
            <person name="Kim S."/>
            <person name="Wafula E.K."/>
            <person name="Tanskanen J."/>
            <person name="Kim Y.M."/>
            <person name="Honaas L."/>
            <person name="Yang Z."/>
            <person name="Spallek T."/>
            <person name="Conn C.E."/>
            <person name="Ichihashi Y."/>
            <person name="Cheong K."/>
            <person name="Cui S."/>
            <person name="Der J.P."/>
            <person name="Gundlach H."/>
            <person name="Jiao Y."/>
            <person name="Hori C."/>
            <person name="Ishida J.K."/>
            <person name="Kasahara H."/>
            <person name="Kiba T."/>
            <person name="Kim M.S."/>
            <person name="Koo N."/>
            <person name="Laohavisit A."/>
            <person name="Lee Y.H."/>
            <person name="Lumba S."/>
            <person name="McCourt P."/>
            <person name="Mortimer J.C."/>
            <person name="Mutuku J.M."/>
            <person name="Nomura T."/>
            <person name="Sasaki-Sekimoto Y."/>
            <person name="Seto Y."/>
            <person name="Wang Y."/>
            <person name="Wakatake T."/>
            <person name="Sakakibara H."/>
            <person name="Demura T."/>
            <person name="Yamaguchi S."/>
            <person name="Yoneyama K."/>
            <person name="Manabe R.I."/>
            <person name="Nelson D.C."/>
            <person name="Schulman A.H."/>
            <person name="Timko M.P."/>
            <person name="dePamphilis C.W."/>
            <person name="Choi D."/>
            <person name="Shirasu K."/>
        </authorList>
    </citation>
    <scope>NUCLEOTIDE SEQUENCE [LARGE SCALE GENOMIC DNA]</scope>
    <source>
        <strain evidence="11">cv. UVA1</strain>
    </source>
</reference>
<protein>
    <recommendedName>
        <fullName evidence="3">protein O-GlcNAc transferase</fullName>
        <ecNumber evidence="3">2.4.1.255</ecNumber>
    </recommendedName>
</protein>
<dbReference type="Pfam" id="PF13181">
    <property type="entry name" value="TPR_8"/>
    <property type="match status" value="1"/>
</dbReference>
<evidence type="ECO:0000256" key="6">
    <source>
        <dbReference type="ARBA" id="ARBA00022737"/>
    </source>
</evidence>
<feature type="repeat" description="TPR" evidence="8">
    <location>
        <begin position="208"/>
        <end position="241"/>
    </location>
</feature>
<feature type="repeat" description="TPR" evidence="8">
    <location>
        <begin position="242"/>
        <end position="275"/>
    </location>
</feature>
<feature type="repeat" description="TPR" evidence="8">
    <location>
        <begin position="513"/>
        <end position="546"/>
    </location>
</feature>
<evidence type="ECO:0000256" key="2">
    <source>
        <dbReference type="ARBA" id="ARBA00005386"/>
    </source>
</evidence>
<dbReference type="SUPFAM" id="SSF48452">
    <property type="entry name" value="TPR-like"/>
    <property type="match status" value="3"/>
</dbReference>
<dbReference type="Pfam" id="PF13432">
    <property type="entry name" value="TPR_16"/>
    <property type="match status" value="1"/>
</dbReference>
<evidence type="ECO:0000256" key="3">
    <source>
        <dbReference type="ARBA" id="ARBA00011970"/>
    </source>
</evidence>